<keyword evidence="5 6" id="KW-0472">Membrane</keyword>
<evidence type="ECO:0000256" key="6">
    <source>
        <dbReference type="SAM" id="Phobius"/>
    </source>
</evidence>
<comment type="caution">
    <text evidence="8">The sequence shown here is derived from an EMBL/GenBank/DDBJ whole genome shotgun (WGS) entry which is preliminary data.</text>
</comment>
<feature type="domain" description="Ferlin C-terminal" evidence="7">
    <location>
        <begin position="114"/>
        <end position="204"/>
    </location>
</feature>
<keyword evidence="9" id="KW-1185">Reference proteome</keyword>
<dbReference type="PANTHER" id="PTHR12546:SF37">
    <property type="entry name" value="FER-1-LIKE 6 (C. ELEGANS)"/>
    <property type="match status" value="1"/>
</dbReference>
<protein>
    <recommendedName>
        <fullName evidence="7">Ferlin C-terminal domain-containing protein</fullName>
    </recommendedName>
</protein>
<keyword evidence="4 6" id="KW-1133">Transmembrane helix</keyword>
<dbReference type="EMBL" id="MCFN01000228">
    <property type="protein sequence ID" value="OXB62225.1"/>
    <property type="molecule type" value="Genomic_DNA"/>
</dbReference>
<dbReference type="Pfam" id="PF16165">
    <property type="entry name" value="Ferlin_C"/>
    <property type="match status" value="1"/>
</dbReference>
<evidence type="ECO:0000256" key="3">
    <source>
        <dbReference type="ARBA" id="ARBA00022737"/>
    </source>
</evidence>
<proteinExistence type="predicted"/>
<organism evidence="8 9">
    <name type="scientific">Callipepla squamata</name>
    <name type="common">Scaled quail</name>
    <dbReference type="NCBI Taxonomy" id="9009"/>
    <lineage>
        <taxon>Eukaryota</taxon>
        <taxon>Metazoa</taxon>
        <taxon>Chordata</taxon>
        <taxon>Craniata</taxon>
        <taxon>Vertebrata</taxon>
        <taxon>Euteleostomi</taxon>
        <taxon>Archelosauria</taxon>
        <taxon>Archosauria</taxon>
        <taxon>Dinosauria</taxon>
        <taxon>Saurischia</taxon>
        <taxon>Theropoda</taxon>
        <taxon>Coelurosauria</taxon>
        <taxon>Aves</taxon>
        <taxon>Neognathae</taxon>
        <taxon>Galloanserae</taxon>
        <taxon>Galliformes</taxon>
        <taxon>Odontophoridae</taxon>
        <taxon>Callipepla</taxon>
    </lineage>
</organism>
<dbReference type="GO" id="GO:0016020">
    <property type="term" value="C:membrane"/>
    <property type="evidence" value="ECO:0007669"/>
    <property type="project" value="UniProtKB-SubCell"/>
</dbReference>
<comment type="subcellular location">
    <subcellularLocation>
        <location evidence="1">Membrane</location>
    </subcellularLocation>
</comment>
<dbReference type="Proteomes" id="UP000198323">
    <property type="component" value="Unassembled WGS sequence"/>
</dbReference>
<dbReference type="AlphaFoldDB" id="A0A226N3Q0"/>
<evidence type="ECO:0000256" key="2">
    <source>
        <dbReference type="ARBA" id="ARBA00022692"/>
    </source>
</evidence>
<reference evidence="8 9" key="1">
    <citation type="submission" date="2016-07" db="EMBL/GenBank/DDBJ databases">
        <title>Disparate Historic Effective Population Sizes Predicted by Modern Levels of Genome Diversity for the Scaled Quail (Callipepla squamata) and the Northern Bobwhite (Colinus virginianus): Inferences from First and Second Generation Draft Genome Assemblies for Sympatric New World Quail.</title>
        <authorList>
            <person name="Oldeschulte D.L."/>
            <person name="Halley Y.A."/>
            <person name="Bhattarai E.K."/>
            <person name="Brashear W.A."/>
            <person name="Hill J."/>
            <person name="Metz R.P."/>
            <person name="Johnson C.D."/>
            <person name="Rollins D."/>
            <person name="Peterson M.J."/>
            <person name="Bickhart D.M."/>
            <person name="Decker J.E."/>
            <person name="Seabury C.M."/>
        </authorList>
    </citation>
    <scope>NUCLEOTIDE SEQUENCE [LARGE SCALE GENOMIC DNA]</scope>
    <source>
        <strain evidence="8 9">Texas</strain>
        <tissue evidence="8">Leg muscle</tissue>
    </source>
</reference>
<dbReference type="PANTHER" id="PTHR12546">
    <property type="entry name" value="FER-1-LIKE"/>
    <property type="match status" value="1"/>
</dbReference>
<evidence type="ECO:0000256" key="1">
    <source>
        <dbReference type="ARBA" id="ARBA00004370"/>
    </source>
</evidence>
<evidence type="ECO:0000313" key="8">
    <source>
        <dbReference type="EMBL" id="OXB62225.1"/>
    </source>
</evidence>
<keyword evidence="2 6" id="KW-0812">Transmembrane</keyword>
<evidence type="ECO:0000259" key="7">
    <source>
        <dbReference type="Pfam" id="PF16165"/>
    </source>
</evidence>
<keyword evidence="3" id="KW-0677">Repeat</keyword>
<evidence type="ECO:0000256" key="4">
    <source>
        <dbReference type="ARBA" id="ARBA00022989"/>
    </source>
</evidence>
<gene>
    <name evidence="8" type="ORF">ASZ78_013249</name>
</gene>
<name>A0A226N3Q0_CALSU</name>
<accession>A0A226N3Q0</accession>
<evidence type="ECO:0000313" key="9">
    <source>
        <dbReference type="Proteomes" id="UP000198323"/>
    </source>
</evidence>
<dbReference type="InterPro" id="IPR037721">
    <property type="entry name" value="Ferlin"/>
</dbReference>
<dbReference type="OrthoDB" id="10059618at2759"/>
<evidence type="ECO:0000256" key="5">
    <source>
        <dbReference type="ARBA" id="ARBA00023136"/>
    </source>
</evidence>
<dbReference type="GO" id="GO:0007009">
    <property type="term" value="P:plasma membrane organization"/>
    <property type="evidence" value="ECO:0007669"/>
    <property type="project" value="TreeGrafter"/>
</dbReference>
<sequence>MVVSKRENIFSLEKTERKIPAELVLQVWDFERLSSDDFLEQTIRNSDEAMQSVATSLLSPGTLELNLNGFPRAAKTAKSCDVGMVVAGCEENKISIFQQKRVRGWWPFIKAGELTGKVEAEFHLVTAEEAEKNPVGKARKEPEPLEKPNRPDTSFSWFVNPFKCLYHLIWRNYKKYIIIGIILLILVVFLVLFIYTLPGAISRRLVVGGT</sequence>
<dbReference type="STRING" id="9009.A0A226N3Q0"/>
<feature type="transmembrane region" description="Helical" evidence="6">
    <location>
        <begin position="176"/>
        <end position="197"/>
    </location>
</feature>
<dbReference type="InterPro" id="IPR032362">
    <property type="entry name" value="Ferlin_C"/>
</dbReference>